<keyword evidence="4" id="KW-1185">Reference proteome</keyword>
<keyword evidence="2" id="KW-0732">Signal</keyword>
<evidence type="ECO:0000256" key="1">
    <source>
        <dbReference type="SAM" id="MobiDB-lite"/>
    </source>
</evidence>
<sequence>MVIAILVVKFFELMTAALVPLITQAILQGKTPDFPAQPDSDFPSHAAKGSPNLATKHQTGRPLSLRVSAIKLLSTPSLQLTRDVSFCFPKKPPKILNRPRIAPPPPPPPPLNSSNSSLFIFSDHLHRPKVSLSLPLFLNTVLIWTCGMFRYATCHCMLPLGQVFVHTTSHST</sequence>
<reference evidence="3" key="1">
    <citation type="submission" date="2021-01" db="UniProtKB">
        <authorList>
            <consortium name="EnsemblPlants"/>
        </authorList>
    </citation>
    <scope>IDENTIFICATION</scope>
</reference>
<feature type="chain" id="PRO_5029818628" evidence="2">
    <location>
        <begin position="17"/>
        <end position="172"/>
    </location>
</feature>
<evidence type="ECO:0000313" key="3">
    <source>
        <dbReference type="EnsemblPlants" id="Kaladp0020s0170.1.v1.1"/>
    </source>
</evidence>
<dbReference type="EnsemblPlants" id="Kaladp0020s0170.1.v1.1">
    <property type="protein sequence ID" value="Kaladp0020s0170.1.v1.1"/>
    <property type="gene ID" value="Kaladp0020s0170.v1.1"/>
</dbReference>
<proteinExistence type="predicted"/>
<evidence type="ECO:0000256" key="2">
    <source>
        <dbReference type="SAM" id="SignalP"/>
    </source>
</evidence>
<dbReference type="AlphaFoldDB" id="A0A7N0T3S5"/>
<protein>
    <submittedName>
        <fullName evidence="3">Uncharacterized protein</fullName>
    </submittedName>
</protein>
<feature type="region of interest" description="Disordered" evidence="1">
    <location>
        <begin position="34"/>
        <end position="60"/>
    </location>
</feature>
<name>A0A7N0T3S5_KALFE</name>
<dbReference type="Proteomes" id="UP000594263">
    <property type="component" value="Unplaced"/>
</dbReference>
<accession>A0A7N0T3S5</accession>
<feature type="signal peptide" evidence="2">
    <location>
        <begin position="1"/>
        <end position="16"/>
    </location>
</feature>
<evidence type="ECO:0000313" key="4">
    <source>
        <dbReference type="Proteomes" id="UP000594263"/>
    </source>
</evidence>
<organism evidence="3 4">
    <name type="scientific">Kalanchoe fedtschenkoi</name>
    <name type="common">Lavender scallops</name>
    <name type="synonym">South American air plant</name>
    <dbReference type="NCBI Taxonomy" id="63787"/>
    <lineage>
        <taxon>Eukaryota</taxon>
        <taxon>Viridiplantae</taxon>
        <taxon>Streptophyta</taxon>
        <taxon>Embryophyta</taxon>
        <taxon>Tracheophyta</taxon>
        <taxon>Spermatophyta</taxon>
        <taxon>Magnoliopsida</taxon>
        <taxon>eudicotyledons</taxon>
        <taxon>Gunneridae</taxon>
        <taxon>Pentapetalae</taxon>
        <taxon>Saxifragales</taxon>
        <taxon>Crassulaceae</taxon>
        <taxon>Kalanchoe</taxon>
    </lineage>
</organism>
<dbReference type="Gramene" id="Kaladp0020s0170.1.v1.1">
    <property type="protein sequence ID" value="Kaladp0020s0170.1.v1.1"/>
    <property type="gene ID" value="Kaladp0020s0170.v1.1"/>
</dbReference>